<dbReference type="OrthoDB" id="9803532at2"/>
<evidence type="ECO:0000313" key="2">
    <source>
        <dbReference type="EMBL" id="APX12129.1"/>
    </source>
</evidence>
<protein>
    <submittedName>
        <fullName evidence="2">A alpha-helical domain with a conserved ER moti</fullName>
    </submittedName>
</protein>
<dbReference type="Pfam" id="PF04168">
    <property type="entry name" value="Alpha-E"/>
    <property type="match status" value="1"/>
</dbReference>
<dbReference type="Proteomes" id="UP000186336">
    <property type="component" value="Chromosome"/>
</dbReference>
<sequence>MLGKTAGGLFWMFRYLERAENTARMIDAGLRISLTRSSAAESEWTSILSSTGLSAAYAAAHGAPEGPKVIDFLLRDPNNPGSVMAGIEAARVNARVVRTALTREVWEAVNECYMVLKRLLAKPIQDRDLPRVLQVIRQRSAFVRGALHGTMVRNHIYNFARIGTFYERADNTARIIDQKYYILLPSVRLVGSPSDNVQWDTILRATSTTRAYQTLHDGDVDPRTIARFLILDGRLPRSLAFCYGKIGDNLGYLEKEYGTRHTCQSLADALCSKFRSHDMNAIFDYGLHEFITDFLRDSATLGRQIEIDYRFSE</sequence>
<name>A0A1P8MW24_9RHOB</name>
<accession>A0A1P8MW24</accession>
<dbReference type="RefSeq" id="WP_076628191.1">
    <property type="nucleotide sequence ID" value="NZ_CP019312.1"/>
</dbReference>
<gene>
    <name evidence="2" type="ORF">BWR18_10900</name>
</gene>
<dbReference type="KEGG" id="tom:BWR18_10900"/>
<evidence type="ECO:0000259" key="1">
    <source>
        <dbReference type="Pfam" id="PF04168"/>
    </source>
</evidence>
<organism evidence="2 3">
    <name type="scientific">Tateyamaria omphalii</name>
    <dbReference type="NCBI Taxonomy" id="299262"/>
    <lineage>
        <taxon>Bacteria</taxon>
        <taxon>Pseudomonadati</taxon>
        <taxon>Pseudomonadota</taxon>
        <taxon>Alphaproteobacteria</taxon>
        <taxon>Rhodobacterales</taxon>
        <taxon>Roseobacteraceae</taxon>
        <taxon>Tateyamaria</taxon>
    </lineage>
</organism>
<dbReference type="STRING" id="299262.BWR18_10900"/>
<reference evidence="2 3" key="1">
    <citation type="submission" date="2017-01" db="EMBL/GenBank/DDBJ databases">
        <title>Complete genome of Tateyamaria omphalii DOK1-4 isolated from seawater in Dokdo.</title>
        <authorList>
            <person name="Kim J.H."/>
            <person name="Chi W.-J."/>
        </authorList>
    </citation>
    <scope>NUCLEOTIDE SEQUENCE [LARGE SCALE GENOMIC DNA]</scope>
    <source>
        <strain evidence="2 3">DOK1-4</strain>
    </source>
</reference>
<proteinExistence type="predicted"/>
<dbReference type="EMBL" id="CP019312">
    <property type="protein sequence ID" value="APX12129.1"/>
    <property type="molecule type" value="Genomic_DNA"/>
</dbReference>
<keyword evidence="3" id="KW-1185">Reference proteome</keyword>
<dbReference type="PANTHER" id="PTHR34595">
    <property type="entry name" value="BLR5612 PROTEIN"/>
    <property type="match status" value="1"/>
</dbReference>
<dbReference type="InterPro" id="IPR007296">
    <property type="entry name" value="DUF403"/>
</dbReference>
<feature type="domain" description="DUF403" evidence="1">
    <location>
        <begin position="1"/>
        <end position="309"/>
    </location>
</feature>
<dbReference type="AlphaFoldDB" id="A0A1P8MW24"/>
<dbReference type="PANTHER" id="PTHR34595:SF7">
    <property type="entry name" value="SLL1039 PROTEIN"/>
    <property type="match status" value="1"/>
</dbReference>
<evidence type="ECO:0000313" key="3">
    <source>
        <dbReference type="Proteomes" id="UP000186336"/>
    </source>
</evidence>
<dbReference type="InterPro" id="IPR051680">
    <property type="entry name" value="ATP-dep_Glu-Cys_Ligase-2"/>
</dbReference>